<gene>
    <name evidence="2" type="ORF">PR002_g31993</name>
</gene>
<protein>
    <submittedName>
        <fullName evidence="2">Uncharacterized protein</fullName>
    </submittedName>
</protein>
<dbReference type="Proteomes" id="UP000435112">
    <property type="component" value="Unassembled WGS sequence"/>
</dbReference>
<sequence length="74" mass="7567">MPVRVFLQIWSAVLSQRALPHPPANAVTLVAKPALTGIQTGESGASDGAAASNTASDSSRDASKLPVSWVVLPT</sequence>
<name>A0A6A3G8C7_9STRA</name>
<feature type="compositionally biased region" description="Low complexity" evidence="1">
    <location>
        <begin position="41"/>
        <end position="57"/>
    </location>
</feature>
<dbReference type="AlphaFoldDB" id="A0A6A3G8C7"/>
<comment type="caution">
    <text evidence="2">The sequence shown here is derived from an EMBL/GenBank/DDBJ whole genome shotgun (WGS) entry which is preliminary data.</text>
</comment>
<proteinExistence type="predicted"/>
<evidence type="ECO:0000256" key="1">
    <source>
        <dbReference type="SAM" id="MobiDB-lite"/>
    </source>
</evidence>
<feature type="region of interest" description="Disordered" evidence="1">
    <location>
        <begin position="38"/>
        <end position="74"/>
    </location>
</feature>
<evidence type="ECO:0000313" key="2">
    <source>
        <dbReference type="EMBL" id="KAE8954784.1"/>
    </source>
</evidence>
<dbReference type="EMBL" id="QXFU01009526">
    <property type="protein sequence ID" value="KAE8954784.1"/>
    <property type="molecule type" value="Genomic_DNA"/>
</dbReference>
<accession>A0A6A3G8C7</accession>
<evidence type="ECO:0000313" key="3">
    <source>
        <dbReference type="Proteomes" id="UP000435112"/>
    </source>
</evidence>
<reference evidence="2 3" key="1">
    <citation type="submission" date="2018-09" db="EMBL/GenBank/DDBJ databases">
        <title>Genomic investigation of the strawberry pathogen Phytophthora fragariae indicates pathogenicity is determined by transcriptional variation in three key races.</title>
        <authorList>
            <person name="Adams T.M."/>
            <person name="Armitage A.D."/>
            <person name="Sobczyk M.K."/>
            <person name="Bates H.J."/>
            <person name="Dunwell J.M."/>
            <person name="Nellist C.F."/>
            <person name="Harrison R.J."/>
        </authorList>
    </citation>
    <scope>NUCLEOTIDE SEQUENCE [LARGE SCALE GENOMIC DNA]</scope>
    <source>
        <strain evidence="2 3">SCRP324</strain>
    </source>
</reference>
<organism evidence="2 3">
    <name type="scientific">Phytophthora rubi</name>
    <dbReference type="NCBI Taxonomy" id="129364"/>
    <lineage>
        <taxon>Eukaryota</taxon>
        <taxon>Sar</taxon>
        <taxon>Stramenopiles</taxon>
        <taxon>Oomycota</taxon>
        <taxon>Peronosporomycetes</taxon>
        <taxon>Peronosporales</taxon>
        <taxon>Peronosporaceae</taxon>
        <taxon>Phytophthora</taxon>
    </lineage>
</organism>